<gene>
    <name evidence="2" type="ORF">RAG0_02084</name>
</gene>
<keyword evidence="1" id="KW-1133">Transmembrane helix</keyword>
<dbReference type="OrthoDB" id="3202396at2759"/>
<feature type="transmembrane region" description="Helical" evidence="1">
    <location>
        <begin position="33"/>
        <end position="52"/>
    </location>
</feature>
<feature type="transmembrane region" description="Helical" evidence="1">
    <location>
        <begin position="64"/>
        <end position="82"/>
    </location>
</feature>
<evidence type="ECO:0000313" key="2">
    <source>
        <dbReference type="EMBL" id="CZS91468.1"/>
    </source>
</evidence>
<name>A0A1E1K031_9HELO</name>
<dbReference type="InterPro" id="IPR025444">
    <property type="entry name" value="Monooxy_af470"/>
</dbReference>
<dbReference type="SUPFAM" id="SSF54909">
    <property type="entry name" value="Dimeric alpha+beta barrel"/>
    <property type="match status" value="1"/>
</dbReference>
<reference evidence="3" key="1">
    <citation type="submission" date="2016-03" db="EMBL/GenBank/DDBJ databases">
        <authorList>
            <person name="Guldener U."/>
        </authorList>
    </citation>
    <scope>NUCLEOTIDE SEQUENCE [LARGE SCALE GENOMIC DNA]</scope>
    <source>
        <strain evidence="3">04CH-RAC-A.6.1</strain>
    </source>
</reference>
<evidence type="ECO:0000313" key="3">
    <source>
        <dbReference type="Proteomes" id="UP000178912"/>
    </source>
</evidence>
<evidence type="ECO:0000256" key="1">
    <source>
        <dbReference type="SAM" id="Phobius"/>
    </source>
</evidence>
<keyword evidence="1" id="KW-0812">Transmembrane</keyword>
<keyword evidence="3" id="KW-1185">Reference proteome</keyword>
<accession>A0A1E1K031</accession>
<dbReference type="EMBL" id="FJUX01000008">
    <property type="protein sequence ID" value="CZS91468.1"/>
    <property type="molecule type" value="Genomic_DNA"/>
</dbReference>
<keyword evidence="1" id="KW-0472">Membrane</keyword>
<protein>
    <submittedName>
        <fullName evidence="2">Uncharacterized protein</fullName>
    </submittedName>
</protein>
<dbReference type="InterPro" id="IPR011008">
    <property type="entry name" value="Dimeric_a/b-barrel"/>
</dbReference>
<dbReference type="Pfam" id="PF13826">
    <property type="entry name" value="Monooxy_af470-like"/>
    <property type="match status" value="1"/>
</dbReference>
<dbReference type="AlphaFoldDB" id="A0A1E1K031"/>
<organism evidence="2 3">
    <name type="scientific">Rhynchosporium agropyri</name>
    <dbReference type="NCBI Taxonomy" id="914238"/>
    <lineage>
        <taxon>Eukaryota</taxon>
        <taxon>Fungi</taxon>
        <taxon>Dikarya</taxon>
        <taxon>Ascomycota</taxon>
        <taxon>Pezizomycotina</taxon>
        <taxon>Leotiomycetes</taxon>
        <taxon>Helotiales</taxon>
        <taxon>Ploettnerulaceae</taxon>
        <taxon>Rhynchosporium</taxon>
    </lineage>
</organism>
<dbReference type="Proteomes" id="UP000178912">
    <property type="component" value="Unassembled WGS sequence"/>
</dbReference>
<sequence length="302" mass="33910">MDFQHSLPSQATRSPGPDYNSLQLKLNIIHGNLSLQTILLIGACLQTLLFLLPIPKLYSVGPAIALLLFRIIETILITYNLIPNPYLEDAILRKTAAQPHDSEGNFSGPGKEKIAILLLGAKSNHPLGIFEPQFGKVGNFLRIMTEELNGDPTQDSGFLGQSAVTRKDRNGATEQVTISYWRSIEDVHRFAYSPNHLSAWRWWNDNVKRLDHIGIMHEVYEADAGMWESVYVNFQPTFLGSTTYLKKDGKLVGGEVKEEWVRPLLDANRGKLRTSNGRRGLMDKKENINKVYGGDAESYETV</sequence>
<proteinExistence type="predicted"/>